<feature type="transmembrane region" description="Helical" evidence="1">
    <location>
        <begin position="45"/>
        <end position="67"/>
    </location>
</feature>
<evidence type="ECO:0000313" key="2">
    <source>
        <dbReference type="EMBL" id="KAF2231328.1"/>
    </source>
</evidence>
<dbReference type="OrthoDB" id="3021074at2759"/>
<proteinExistence type="predicted"/>
<feature type="transmembrane region" description="Helical" evidence="1">
    <location>
        <begin position="111"/>
        <end position="133"/>
    </location>
</feature>
<feature type="transmembrane region" description="Helical" evidence="1">
    <location>
        <begin position="371"/>
        <end position="392"/>
    </location>
</feature>
<keyword evidence="3" id="KW-1185">Reference proteome</keyword>
<keyword evidence="1" id="KW-0812">Transmembrane</keyword>
<feature type="transmembrane region" description="Helical" evidence="1">
    <location>
        <begin position="217"/>
        <end position="236"/>
    </location>
</feature>
<name>A0A6A6H0H0_VIRVR</name>
<sequence>MATEQLLAGYVWCVYPISGLYTQFQRILFWVVILLVIFCQLHEWLTAGLVGFAVIYSLTACIHALFLGPQHQSIYDADLFALQVILQASIFGMLLCLLFSKRILNDSAKPVLFWCAILVFAARMIMTIFWSAVALQIHKVAVPVQCASGGLCYNPCMAPDVDVITLFRGKAADTLQPVIWNGTVTQISANSTVEQANDWLNHSPIVSNAGYSWLSKIWIWYACMGPLLHCIIWNLAMRPRQARNYIFCRLCKRYVPKNKQSGRCAKLCTFLFVWMRYLYILVRVFAPELYLGKLLVLFVLWIFELFKGNLFWIRAWVAQTKTTPIFVRAWVAQTKTTSKMMWNEKKIGFDDFIELEESDSKLRYNIAKGCAIAWYLTAYASYVALFGVVLFFEAKSEMSIQWIPEAEAKNAIGQWAPWVALLLGMVASLISKTKQNILDRDNTIDQSALNLEGADPQIIASNAMGMAVKQENSWQFIVSRTVYEWQDFKNWWQNTSEASHTDMESE</sequence>
<dbReference type="EMBL" id="ML991828">
    <property type="protein sequence ID" value="KAF2231328.1"/>
    <property type="molecule type" value="Genomic_DNA"/>
</dbReference>
<keyword evidence="1" id="KW-1133">Transmembrane helix</keyword>
<evidence type="ECO:0000313" key="3">
    <source>
        <dbReference type="Proteomes" id="UP000800092"/>
    </source>
</evidence>
<feature type="transmembrane region" description="Helical" evidence="1">
    <location>
        <begin position="79"/>
        <end position="99"/>
    </location>
</feature>
<protein>
    <submittedName>
        <fullName evidence="2">Uncharacterized protein</fullName>
    </submittedName>
</protein>
<reference evidence="2" key="1">
    <citation type="journal article" date="2020" name="Stud. Mycol.">
        <title>101 Dothideomycetes genomes: a test case for predicting lifestyles and emergence of pathogens.</title>
        <authorList>
            <person name="Haridas S."/>
            <person name="Albert R."/>
            <person name="Binder M."/>
            <person name="Bloem J."/>
            <person name="Labutti K."/>
            <person name="Salamov A."/>
            <person name="Andreopoulos B."/>
            <person name="Baker S."/>
            <person name="Barry K."/>
            <person name="Bills G."/>
            <person name="Bluhm B."/>
            <person name="Cannon C."/>
            <person name="Castanera R."/>
            <person name="Culley D."/>
            <person name="Daum C."/>
            <person name="Ezra D."/>
            <person name="Gonzalez J."/>
            <person name="Henrissat B."/>
            <person name="Kuo A."/>
            <person name="Liang C."/>
            <person name="Lipzen A."/>
            <person name="Lutzoni F."/>
            <person name="Magnuson J."/>
            <person name="Mondo S."/>
            <person name="Nolan M."/>
            <person name="Ohm R."/>
            <person name="Pangilinan J."/>
            <person name="Park H.-J."/>
            <person name="Ramirez L."/>
            <person name="Alfaro M."/>
            <person name="Sun H."/>
            <person name="Tritt A."/>
            <person name="Yoshinaga Y."/>
            <person name="Zwiers L.-H."/>
            <person name="Turgeon B."/>
            <person name="Goodwin S."/>
            <person name="Spatafora J."/>
            <person name="Crous P."/>
            <person name="Grigoriev I."/>
        </authorList>
    </citation>
    <scope>NUCLEOTIDE SEQUENCE</scope>
    <source>
        <strain evidence="2">Tuck. ex Michener</strain>
    </source>
</reference>
<gene>
    <name evidence="2" type="ORF">EV356DRAFT_295596</name>
</gene>
<accession>A0A6A6H0H0</accession>
<dbReference type="Proteomes" id="UP000800092">
    <property type="component" value="Unassembled WGS sequence"/>
</dbReference>
<organism evidence="2 3">
    <name type="scientific">Viridothelium virens</name>
    <name type="common">Speckled blister lichen</name>
    <name type="synonym">Trypethelium virens</name>
    <dbReference type="NCBI Taxonomy" id="1048519"/>
    <lineage>
        <taxon>Eukaryota</taxon>
        <taxon>Fungi</taxon>
        <taxon>Dikarya</taxon>
        <taxon>Ascomycota</taxon>
        <taxon>Pezizomycotina</taxon>
        <taxon>Dothideomycetes</taxon>
        <taxon>Dothideomycetes incertae sedis</taxon>
        <taxon>Trypetheliales</taxon>
        <taxon>Trypetheliaceae</taxon>
        <taxon>Viridothelium</taxon>
    </lineage>
</organism>
<feature type="transmembrane region" description="Helical" evidence="1">
    <location>
        <begin position="20"/>
        <end position="38"/>
    </location>
</feature>
<feature type="transmembrane region" description="Helical" evidence="1">
    <location>
        <begin position="292"/>
        <end position="313"/>
    </location>
</feature>
<dbReference type="AlphaFoldDB" id="A0A6A6H0H0"/>
<keyword evidence="1" id="KW-0472">Membrane</keyword>
<feature type="transmembrane region" description="Helical" evidence="1">
    <location>
        <begin position="267"/>
        <end position="286"/>
    </location>
</feature>
<feature type="transmembrane region" description="Helical" evidence="1">
    <location>
        <begin position="412"/>
        <end position="430"/>
    </location>
</feature>
<evidence type="ECO:0000256" key="1">
    <source>
        <dbReference type="SAM" id="Phobius"/>
    </source>
</evidence>